<sequence length="171" mass="20174">MGIKDNIKNKIRTWNEKNTVKNIVANAMYNSLKNALVDYYMQNLVTTPVVYYYPNPEYIKWKIQHIERSQNNANVYFATVKVSLPTHIETHTHFKNSNRLILGTDLTIDYTVVLGVNITTKKIKIVKYVDINDYIEGRTYIELRNAKNEVIWERTWQDWYNAGYDDVICPC</sequence>
<name>A0A124EBP6_9EURY</name>
<dbReference type="RefSeq" id="WP_058937722.1">
    <property type="nucleotide sequence ID" value="NZ_LLYW01000001.1"/>
</dbReference>
<proteinExistence type="predicted"/>
<dbReference type="AlphaFoldDB" id="A0A124EBP6"/>
<gene>
    <name evidence="1" type="ORF">APY94_00150</name>
</gene>
<comment type="caution">
    <text evidence="1">The sequence shown here is derived from an EMBL/GenBank/DDBJ whole genome shotgun (WGS) entry which is preliminary data.</text>
</comment>
<evidence type="ECO:0000313" key="2">
    <source>
        <dbReference type="Proteomes" id="UP000053462"/>
    </source>
</evidence>
<organism evidence="1 2">
    <name type="scientific">Thermococcus celericrescens</name>
    <dbReference type="NCBI Taxonomy" id="227598"/>
    <lineage>
        <taxon>Archaea</taxon>
        <taxon>Methanobacteriati</taxon>
        <taxon>Methanobacteriota</taxon>
        <taxon>Thermococci</taxon>
        <taxon>Thermococcales</taxon>
        <taxon>Thermococcaceae</taxon>
        <taxon>Thermococcus</taxon>
    </lineage>
</organism>
<dbReference type="STRING" id="227598.APY94_00150"/>
<dbReference type="EMBL" id="LLYW01000001">
    <property type="protein sequence ID" value="KUH34822.1"/>
    <property type="molecule type" value="Genomic_DNA"/>
</dbReference>
<dbReference type="Proteomes" id="UP000053462">
    <property type="component" value="Unassembled WGS sequence"/>
</dbReference>
<dbReference type="OrthoDB" id="103647at2157"/>
<reference evidence="1 2" key="1">
    <citation type="submission" date="2015-10" db="EMBL/GenBank/DDBJ databases">
        <title>Draft genome sequence of Thermococcus celericrescens strain DSM 17994.</title>
        <authorList>
            <person name="Hong S.-J."/>
            <person name="Park C.-E."/>
            <person name="Shin J.-H."/>
        </authorList>
    </citation>
    <scope>NUCLEOTIDE SEQUENCE [LARGE SCALE GENOMIC DNA]</scope>
    <source>
        <strain evidence="1 2">DSM 17994</strain>
    </source>
</reference>
<accession>A0A124EBP6</accession>
<protein>
    <submittedName>
        <fullName evidence="1">Uncharacterized protein</fullName>
    </submittedName>
</protein>
<keyword evidence="2" id="KW-1185">Reference proteome</keyword>
<evidence type="ECO:0000313" key="1">
    <source>
        <dbReference type="EMBL" id="KUH34822.1"/>
    </source>
</evidence>